<dbReference type="EMBL" id="JAPQKL010000005">
    <property type="protein sequence ID" value="KAJ5131192.1"/>
    <property type="molecule type" value="Genomic_DNA"/>
</dbReference>
<dbReference type="Proteomes" id="UP001149079">
    <property type="component" value="Unassembled WGS sequence"/>
</dbReference>
<gene>
    <name evidence="3" type="ORF">N7515_007231</name>
</gene>
<evidence type="ECO:0000313" key="3">
    <source>
        <dbReference type="EMBL" id="KAJ5131192.1"/>
    </source>
</evidence>
<keyword evidence="2" id="KW-0812">Transmembrane</keyword>
<dbReference type="OrthoDB" id="5423884at2759"/>
<keyword evidence="2" id="KW-0472">Membrane</keyword>
<feature type="compositionally biased region" description="Basic residues" evidence="1">
    <location>
        <begin position="175"/>
        <end position="185"/>
    </location>
</feature>
<feature type="region of interest" description="Disordered" evidence="1">
    <location>
        <begin position="146"/>
        <end position="205"/>
    </location>
</feature>
<protein>
    <submittedName>
        <fullName evidence="3">Uncharacterized protein</fullName>
    </submittedName>
</protein>
<sequence>MSNHLEAMDLPSPNLNTHLLHTDTTHQKRYTTISIPSTYGRLNTSPPAGTVIGIVLGSVAGFCLLMYILFLALNPGGIKRGGSGTVATGTASSLSTSMMDEEEGISGRSGRRRRDHIDVLEERETFRDSYRRQPSSRRDRVIVEESLVTSTTGEGDVIEVEEDESTIPSDLSPRPSRRSRSRRSGGVRSIDPLAYGGGSDYSSQR</sequence>
<keyword evidence="4" id="KW-1185">Reference proteome</keyword>
<keyword evidence="2" id="KW-1133">Transmembrane helix</keyword>
<feature type="region of interest" description="Disordered" evidence="1">
    <location>
        <begin position="84"/>
        <end position="116"/>
    </location>
</feature>
<comment type="caution">
    <text evidence="3">The sequence shown here is derived from an EMBL/GenBank/DDBJ whole genome shotgun (WGS) entry which is preliminary data.</text>
</comment>
<accession>A0A9W9L208</accession>
<dbReference type="RefSeq" id="XP_056521571.1">
    <property type="nucleotide sequence ID" value="XM_056667975.1"/>
</dbReference>
<feature type="compositionally biased region" description="Low complexity" evidence="1">
    <location>
        <begin position="85"/>
        <end position="97"/>
    </location>
</feature>
<dbReference type="AlphaFoldDB" id="A0A9W9L208"/>
<name>A0A9W9L208_9EURO</name>
<reference evidence="3" key="2">
    <citation type="journal article" date="2023" name="IMA Fungus">
        <title>Comparative genomic study of the Penicillium genus elucidates a diverse pangenome and 15 lateral gene transfer events.</title>
        <authorList>
            <person name="Petersen C."/>
            <person name="Sorensen T."/>
            <person name="Nielsen M.R."/>
            <person name="Sondergaard T.E."/>
            <person name="Sorensen J.L."/>
            <person name="Fitzpatrick D.A."/>
            <person name="Frisvad J.C."/>
            <person name="Nielsen K.L."/>
        </authorList>
    </citation>
    <scope>NUCLEOTIDE SEQUENCE</scope>
    <source>
        <strain evidence="3">IBT 22155</strain>
    </source>
</reference>
<feature type="compositionally biased region" description="Acidic residues" evidence="1">
    <location>
        <begin position="156"/>
        <end position="165"/>
    </location>
</feature>
<organism evidence="3 4">
    <name type="scientific">Penicillium bovifimosum</name>
    <dbReference type="NCBI Taxonomy" id="126998"/>
    <lineage>
        <taxon>Eukaryota</taxon>
        <taxon>Fungi</taxon>
        <taxon>Dikarya</taxon>
        <taxon>Ascomycota</taxon>
        <taxon>Pezizomycotina</taxon>
        <taxon>Eurotiomycetes</taxon>
        <taxon>Eurotiomycetidae</taxon>
        <taxon>Eurotiales</taxon>
        <taxon>Aspergillaceae</taxon>
        <taxon>Penicillium</taxon>
    </lineage>
</organism>
<reference evidence="3" key="1">
    <citation type="submission" date="2022-11" db="EMBL/GenBank/DDBJ databases">
        <authorList>
            <person name="Petersen C."/>
        </authorList>
    </citation>
    <scope>NUCLEOTIDE SEQUENCE</scope>
    <source>
        <strain evidence="3">IBT 22155</strain>
    </source>
</reference>
<feature type="transmembrane region" description="Helical" evidence="2">
    <location>
        <begin position="51"/>
        <end position="73"/>
    </location>
</feature>
<evidence type="ECO:0000256" key="1">
    <source>
        <dbReference type="SAM" id="MobiDB-lite"/>
    </source>
</evidence>
<evidence type="ECO:0000313" key="4">
    <source>
        <dbReference type="Proteomes" id="UP001149079"/>
    </source>
</evidence>
<dbReference type="GeneID" id="81407145"/>
<evidence type="ECO:0000256" key="2">
    <source>
        <dbReference type="SAM" id="Phobius"/>
    </source>
</evidence>
<proteinExistence type="predicted"/>